<evidence type="ECO:0000259" key="9">
    <source>
        <dbReference type="SMART" id="SM01280"/>
    </source>
</evidence>
<dbReference type="Pfam" id="PF24863">
    <property type="entry name" value="zf-CCCH_Mcm10"/>
    <property type="match status" value="1"/>
</dbReference>
<dbReference type="InterPro" id="IPR055065">
    <property type="entry name" value="OB_MCM10"/>
</dbReference>
<organism evidence="10 11">
    <name type="scientific">Bactrocera dorsalis</name>
    <name type="common">Oriental fruit fly</name>
    <name type="synonym">Dacus dorsalis</name>
    <dbReference type="NCBI Taxonomy" id="27457"/>
    <lineage>
        <taxon>Eukaryota</taxon>
        <taxon>Metazoa</taxon>
        <taxon>Ecdysozoa</taxon>
        <taxon>Arthropoda</taxon>
        <taxon>Hexapoda</taxon>
        <taxon>Insecta</taxon>
        <taxon>Pterygota</taxon>
        <taxon>Neoptera</taxon>
        <taxon>Endopterygota</taxon>
        <taxon>Diptera</taxon>
        <taxon>Brachycera</taxon>
        <taxon>Muscomorpha</taxon>
        <taxon>Tephritoidea</taxon>
        <taxon>Tephritidae</taxon>
        <taxon>Bactrocera</taxon>
        <taxon>Bactrocera</taxon>
    </lineage>
</organism>
<evidence type="ECO:0000256" key="3">
    <source>
        <dbReference type="ARBA" id="ARBA00017770"/>
    </source>
</evidence>
<dbReference type="Pfam" id="PF22379">
    <property type="entry name" value="OB_MCM10"/>
    <property type="match status" value="1"/>
</dbReference>
<dbReference type="Gene3D" id="2.40.50.140">
    <property type="entry name" value="Nucleic acid-binding proteins"/>
    <property type="match status" value="1"/>
</dbReference>
<dbReference type="InterPro" id="IPR056791">
    <property type="entry name" value="Znf_Mcm10_C"/>
</dbReference>
<evidence type="ECO:0000256" key="5">
    <source>
        <dbReference type="ARBA" id="ARBA00022723"/>
    </source>
</evidence>
<dbReference type="InterPro" id="IPR015411">
    <property type="entry name" value="Rep_factor_Mcm10_C"/>
</dbReference>
<dbReference type="Proteomes" id="UP001652620">
    <property type="component" value="Chromosome 1"/>
</dbReference>
<dbReference type="InterPro" id="IPR012340">
    <property type="entry name" value="NA-bd_OB-fold"/>
</dbReference>
<protein>
    <recommendedName>
        <fullName evidence="3">Protein MCM10 homolog</fullName>
    </recommendedName>
</protein>
<dbReference type="RefSeq" id="XP_049318499.1">
    <property type="nucleotide sequence ID" value="XM_049462542.1"/>
</dbReference>
<dbReference type="InterPro" id="IPR015408">
    <property type="entry name" value="Znf_Mcm10/DnaG"/>
</dbReference>
<evidence type="ECO:0000256" key="4">
    <source>
        <dbReference type="ARBA" id="ARBA00022705"/>
    </source>
</evidence>
<evidence type="ECO:0000256" key="6">
    <source>
        <dbReference type="ARBA" id="ARBA00022771"/>
    </source>
</evidence>
<evidence type="ECO:0000256" key="1">
    <source>
        <dbReference type="ARBA" id="ARBA00004123"/>
    </source>
</evidence>
<evidence type="ECO:0000313" key="10">
    <source>
        <dbReference type="Proteomes" id="UP001652620"/>
    </source>
</evidence>
<evidence type="ECO:0000256" key="7">
    <source>
        <dbReference type="ARBA" id="ARBA00022833"/>
    </source>
</evidence>
<keyword evidence="7" id="KW-0862">Zinc</keyword>
<evidence type="ECO:0000256" key="2">
    <source>
        <dbReference type="ARBA" id="ARBA00009679"/>
    </source>
</evidence>
<keyword evidence="8" id="KW-0539">Nucleus</keyword>
<dbReference type="PANTHER" id="PTHR13454">
    <property type="entry name" value="PROTEIN MCM10 HOMOLOG"/>
    <property type="match status" value="1"/>
</dbReference>
<keyword evidence="10" id="KW-1185">Reference proteome</keyword>
<name>A0ABM3KAJ5_BACDO</name>
<accession>A0ABM3KAJ5</accession>
<reference evidence="11" key="2">
    <citation type="submission" date="2025-08" db="UniProtKB">
        <authorList>
            <consortium name="RefSeq"/>
        </authorList>
    </citation>
    <scope>IDENTIFICATION</scope>
    <source>
        <tissue evidence="11">Adult</tissue>
    </source>
</reference>
<sequence>MASGVDNKLLVKNDELLTLDALLAEVDTELKSVAPQFSGKSLRKIDVDNVENFLLLKFNEYSGHVDEPFSTANDGFAKDINEKKELKSPTKILNGKETLEDKREITNRCKYMEASLKSNEHSYVYIDPIFGLRILGPQISSALLIERMAGRKIVTFNELSKQIDLKTASDWVIAAVLISKEVKCSSKNLSRFTIWRLSDLQGNMKTISVLLFQNAHNELWKTAPGTCVAILNPTFIEKKSYTQDIANLSIEIANKVLILGKSKDFGICKAKKMNGQQCTNFINLQDSDVCVFHIRKEFTKAFRPFVAKKNKFDQKIQTACSSTSGQISTKKLLYKDRLILDSLSNTKITENKITNECTLKSNVSSVPQKYKNDGIATKVEADEKQRKTDLERVKSLYITPNFSNIFSQNQSRIEFKGTDTHQKAKDKAFEVLKRCPIEKVNPNSIRGTVGGKKRVLDVLNGSENSKRRKIEENHDMHISDIFETGSNHRDLVNVRQKQEEEKYFIRLEKKEAMEEKMLKTFSISCKAVICKDCKYTAFSAADRCKNEKHSFKIIDAVKRFFQCKDCGNRTITLFKLPKFSCSNCKGSRWERSAMVRDRKLNDLPIPFSIRGDEEKFLGTTNSKLNVNLLMPQY</sequence>
<dbReference type="Pfam" id="PF09329">
    <property type="entry name" value="zf-primase"/>
    <property type="match status" value="1"/>
</dbReference>
<keyword evidence="4" id="KW-0235">DNA replication</keyword>
<evidence type="ECO:0000313" key="11">
    <source>
        <dbReference type="RefSeq" id="XP_049318499.1"/>
    </source>
</evidence>
<keyword evidence="6" id="KW-0863">Zinc-finger</keyword>
<dbReference type="GeneID" id="105233346"/>
<gene>
    <name evidence="11" type="primary">LOC105233346</name>
</gene>
<keyword evidence="5" id="KW-0479">Metal-binding</keyword>
<reference evidence="10" key="1">
    <citation type="submission" date="2025-05" db="UniProtKB">
        <authorList>
            <consortium name="RefSeq"/>
        </authorList>
    </citation>
    <scope>NUCLEOTIDE SEQUENCE [LARGE SCALE GENOMIC DNA]</scope>
</reference>
<dbReference type="PANTHER" id="PTHR13454:SF11">
    <property type="entry name" value="PROTEIN MCM10 HOMOLOG"/>
    <property type="match status" value="1"/>
</dbReference>
<comment type="subcellular location">
    <subcellularLocation>
        <location evidence="1">Nucleus</location>
    </subcellularLocation>
</comment>
<comment type="similarity">
    <text evidence="2">Belongs to the MCM10 family.</text>
</comment>
<evidence type="ECO:0000256" key="8">
    <source>
        <dbReference type="ARBA" id="ARBA00023242"/>
    </source>
</evidence>
<dbReference type="SMART" id="SM01280">
    <property type="entry name" value="Mcm10"/>
    <property type="match status" value="1"/>
</dbReference>
<feature type="domain" description="Replication factor Mcm10 C-terminal" evidence="9">
    <location>
        <begin position="302"/>
        <end position="619"/>
    </location>
</feature>
<proteinExistence type="inferred from homology"/>
<dbReference type="Pfam" id="PF09332">
    <property type="entry name" value="Mcm10"/>
    <property type="match status" value="1"/>
</dbReference>
<dbReference type="InterPro" id="IPR040184">
    <property type="entry name" value="Mcm10"/>
</dbReference>